<dbReference type="Proteomes" id="UP000614047">
    <property type="component" value="Unassembled WGS sequence"/>
</dbReference>
<gene>
    <name evidence="2" type="ORF">IW256_004744</name>
</gene>
<sequence>MHGAVPGIGISTLIYGTVWLVTLTARAFRSRR</sequence>
<keyword evidence="3" id="KW-1185">Reference proteome</keyword>
<protein>
    <submittedName>
        <fullName evidence="2">Uncharacterized protein</fullName>
    </submittedName>
</protein>
<evidence type="ECO:0000313" key="2">
    <source>
        <dbReference type="EMBL" id="MBG6090631.1"/>
    </source>
</evidence>
<dbReference type="AlphaFoldDB" id="A0A931DN24"/>
<comment type="caution">
    <text evidence="2">The sequence shown here is derived from an EMBL/GenBank/DDBJ whole genome shotgun (WGS) entry which is preliminary data.</text>
</comment>
<accession>A0A931DN24</accession>
<reference evidence="2" key="1">
    <citation type="submission" date="2020-11" db="EMBL/GenBank/DDBJ databases">
        <title>Sequencing the genomes of 1000 actinobacteria strains.</title>
        <authorList>
            <person name="Klenk H.-P."/>
        </authorList>
    </citation>
    <scope>NUCLEOTIDE SEQUENCE</scope>
    <source>
        <strain evidence="2">DSM 43175</strain>
    </source>
</reference>
<evidence type="ECO:0000313" key="3">
    <source>
        <dbReference type="Proteomes" id="UP000614047"/>
    </source>
</evidence>
<keyword evidence="1" id="KW-0472">Membrane</keyword>
<keyword evidence="1" id="KW-1133">Transmembrane helix</keyword>
<proteinExistence type="predicted"/>
<keyword evidence="1" id="KW-0812">Transmembrane</keyword>
<evidence type="ECO:0000256" key="1">
    <source>
        <dbReference type="SAM" id="Phobius"/>
    </source>
</evidence>
<dbReference type="EMBL" id="JADOUA010000001">
    <property type="protein sequence ID" value="MBG6090631.1"/>
    <property type="molecule type" value="Genomic_DNA"/>
</dbReference>
<organism evidence="2 3">
    <name type="scientific">Actinomadura viridis</name>
    <dbReference type="NCBI Taxonomy" id="58110"/>
    <lineage>
        <taxon>Bacteria</taxon>
        <taxon>Bacillati</taxon>
        <taxon>Actinomycetota</taxon>
        <taxon>Actinomycetes</taxon>
        <taxon>Streptosporangiales</taxon>
        <taxon>Thermomonosporaceae</taxon>
        <taxon>Actinomadura</taxon>
    </lineage>
</organism>
<name>A0A931DN24_9ACTN</name>
<feature type="transmembrane region" description="Helical" evidence="1">
    <location>
        <begin position="6"/>
        <end position="28"/>
    </location>
</feature>